<dbReference type="AlphaFoldDB" id="A0A8W8JVQ4"/>
<name>A0A8W8JVQ4_MAGGI</name>
<keyword evidence="4" id="KW-1185">Reference proteome</keyword>
<evidence type="ECO:0000256" key="2">
    <source>
        <dbReference type="SAM" id="SignalP"/>
    </source>
</evidence>
<organism evidence="3 4">
    <name type="scientific">Magallana gigas</name>
    <name type="common">Pacific oyster</name>
    <name type="synonym">Crassostrea gigas</name>
    <dbReference type="NCBI Taxonomy" id="29159"/>
    <lineage>
        <taxon>Eukaryota</taxon>
        <taxon>Metazoa</taxon>
        <taxon>Spiralia</taxon>
        <taxon>Lophotrochozoa</taxon>
        <taxon>Mollusca</taxon>
        <taxon>Bivalvia</taxon>
        <taxon>Autobranchia</taxon>
        <taxon>Pteriomorphia</taxon>
        <taxon>Ostreida</taxon>
        <taxon>Ostreoidea</taxon>
        <taxon>Ostreidae</taxon>
        <taxon>Magallana</taxon>
    </lineage>
</organism>
<keyword evidence="1" id="KW-1133">Transmembrane helix</keyword>
<dbReference type="Proteomes" id="UP000005408">
    <property type="component" value="Unassembled WGS sequence"/>
</dbReference>
<reference evidence="3" key="1">
    <citation type="submission" date="2022-08" db="UniProtKB">
        <authorList>
            <consortium name="EnsemblMetazoa"/>
        </authorList>
    </citation>
    <scope>IDENTIFICATION</scope>
    <source>
        <strain evidence="3">05x7-T-G4-1.051#20</strain>
    </source>
</reference>
<keyword evidence="1" id="KW-0472">Membrane</keyword>
<feature type="signal peptide" evidence="2">
    <location>
        <begin position="1"/>
        <end position="18"/>
    </location>
</feature>
<evidence type="ECO:0000256" key="1">
    <source>
        <dbReference type="SAM" id="Phobius"/>
    </source>
</evidence>
<protein>
    <submittedName>
        <fullName evidence="3">Uncharacterized protein</fullName>
    </submittedName>
</protein>
<keyword evidence="2" id="KW-0732">Signal</keyword>
<accession>A0A8W8JVQ4</accession>
<proteinExistence type="predicted"/>
<feature type="transmembrane region" description="Helical" evidence="1">
    <location>
        <begin position="37"/>
        <end position="58"/>
    </location>
</feature>
<sequence length="163" mass="18265">MYSVFFVVLAAYFQGIEARRIKVRGGSVGVGGGGSNFITYLSIIGIVIMLMGFMVCLISRYCCGKDQEEEDDDAYSKEYEINRNNPTSTEQLDLHMLKLILLAEQAKNICNLHAYGQQHGEQSTADVQIEPREQMGSPQLILYTSRQMTSYEANTTDENPMIS</sequence>
<dbReference type="EnsemblMetazoa" id="G21209.1">
    <property type="protein sequence ID" value="G21209.1:cds"/>
    <property type="gene ID" value="G21209"/>
</dbReference>
<feature type="chain" id="PRO_5036444053" evidence="2">
    <location>
        <begin position="19"/>
        <end position="163"/>
    </location>
</feature>
<evidence type="ECO:0000313" key="3">
    <source>
        <dbReference type="EnsemblMetazoa" id="G21209.1:cds"/>
    </source>
</evidence>
<evidence type="ECO:0000313" key="4">
    <source>
        <dbReference type="Proteomes" id="UP000005408"/>
    </source>
</evidence>
<keyword evidence="1" id="KW-0812">Transmembrane</keyword>